<name>A0A1A9W7T8_9MUSC</name>
<dbReference type="VEuPathDB" id="VectorBase:GBRI009288"/>
<evidence type="ECO:0000313" key="2">
    <source>
        <dbReference type="Proteomes" id="UP000091820"/>
    </source>
</evidence>
<reference evidence="2" key="1">
    <citation type="submission" date="2014-03" db="EMBL/GenBank/DDBJ databases">
        <authorList>
            <person name="Aksoy S."/>
            <person name="Warren W."/>
            <person name="Wilson R.K."/>
        </authorList>
    </citation>
    <scope>NUCLEOTIDE SEQUENCE [LARGE SCALE GENOMIC DNA]</scope>
    <source>
        <strain evidence="2">IAEA</strain>
    </source>
</reference>
<dbReference type="InterPro" id="IPR026142">
    <property type="entry name" value="Pro_pase_1_reg_su_36"/>
</dbReference>
<proteinExistence type="predicted"/>
<dbReference type="GO" id="GO:0019902">
    <property type="term" value="F:phosphatase binding"/>
    <property type="evidence" value="ECO:0007669"/>
    <property type="project" value="InterPro"/>
</dbReference>
<accession>A0A1A9W7T8</accession>
<dbReference type="Pfam" id="PF14895">
    <property type="entry name" value="PPPI_inhib"/>
    <property type="match status" value="1"/>
</dbReference>
<dbReference type="AlphaFoldDB" id="A0A1A9W7T8"/>
<protein>
    <recommendedName>
        <fullName evidence="3">Protein phosphatase 1 regulatory subunit 36</fullName>
    </recommendedName>
</protein>
<dbReference type="PANTHER" id="PTHR21055">
    <property type="entry name" value="PROTEIN PHOSPHATASE 1 REGULATORY SUBUNIT 36"/>
    <property type="match status" value="1"/>
</dbReference>
<dbReference type="Proteomes" id="UP000091820">
    <property type="component" value="Unassembled WGS sequence"/>
</dbReference>
<evidence type="ECO:0008006" key="3">
    <source>
        <dbReference type="Google" id="ProtNLM"/>
    </source>
</evidence>
<reference evidence="1" key="2">
    <citation type="submission" date="2020-05" db="UniProtKB">
        <authorList>
            <consortium name="EnsemblMetazoa"/>
        </authorList>
    </citation>
    <scope>IDENTIFICATION</scope>
    <source>
        <strain evidence="1">IAEA</strain>
    </source>
</reference>
<dbReference type="PANTHER" id="PTHR21055:SF3">
    <property type="entry name" value="PROTEIN PHOSPHATASE 1 REGULATORY SUBUNIT 36"/>
    <property type="match status" value="1"/>
</dbReference>
<keyword evidence="2" id="KW-1185">Reference proteome</keyword>
<evidence type="ECO:0000313" key="1">
    <source>
        <dbReference type="EnsemblMetazoa" id="GBRI009288-PA"/>
    </source>
</evidence>
<sequence>MTQICTSNLIPKEIIGLWYWNEQKECFQNENRKAPSPDAEKKEFMITNNFKFSTKMDKVDELIFLQEFQRHATSYDSDLIVMQDVKNLVAFLAPSAIVTKSLIEFVNTKTVDAFMKALIMYFDYFLKIVEFILVERDEVAAEDARILSTENTEMRRVYSAHLQQYRLLLAREYSLIILGEGELKKFYHLRPIVNLSKTTFDKSIHESFLAFCTQFVWISMHRRAYDVIDMEMNRLFRSEHFKLTRYPRLQFNKPEAQILYGPNYRRSNYRIQSSPLIQELNKVSRHNLPILSIGQQKYIGTDIRIIQLEMEYIVNVAQLTLIGLSFGILGHPKSLYDTLLKLDWEAVRENNFSKNYDPYGIITQPHLKVPALNEEKLRLYAKTCEPYFKLECQSELWTREMVKKWKRRDKFINQFKENGVITDIWVKCSKEIADNSYGPPVEEIVTKFLDGKAKHRKER</sequence>
<organism evidence="1 2">
    <name type="scientific">Glossina brevipalpis</name>
    <dbReference type="NCBI Taxonomy" id="37001"/>
    <lineage>
        <taxon>Eukaryota</taxon>
        <taxon>Metazoa</taxon>
        <taxon>Ecdysozoa</taxon>
        <taxon>Arthropoda</taxon>
        <taxon>Hexapoda</taxon>
        <taxon>Insecta</taxon>
        <taxon>Pterygota</taxon>
        <taxon>Neoptera</taxon>
        <taxon>Endopterygota</taxon>
        <taxon>Diptera</taxon>
        <taxon>Brachycera</taxon>
        <taxon>Muscomorpha</taxon>
        <taxon>Hippoboscoidea</taxon>
        <taxon>Glossinidae</taxon>
        <taxon>Glossina</taxon>
    </lineage>
</organism>
<dbReference type="EnsemblMetazoa" id="GBRI009288-RA">
    <property type="protein sequence ID" value="GBRI009288-PA"/>
    <property type="gene ID" value="GBRI009288"/>
</dbReference>